<dbReference type="AlphaFoldDB" id="A0A829BNC9"/>
<dbReference type="Gene3D" id="3.40.50.10300">
    <property type="entry name" value="CoaB-like"/>
    <property type="match status" value="1"/>
</dbReference>
<evidence type="ECO:0000313" key="3">
    <source>
        <dbReference type="Proteomes" id="UP000011676"/>
    </source>
</evidence>
<dbReference type="InterPro" id="IPR007085">
    <property type="entry name" value="DNA/pantothenate-metab_flavo_C"/>
</dbReference>
<reference evidence="2 3" key="1">
    <citation type="journal article" date="2013" name="Mol. Biol. Evol.">
        <title>Evolutionary and population genomics of the cavity causing bacteria Streptococcus mutans.</title>
        <authorList>
            <person name="Cornejo O.E."/>
            <person name="Lefebure T."/>
            <person name="Pavinski Bitar P.D."/>
            <person name="Lang P."/>
            <person name="Richards V.P."/>
            <person name="Eilertson K."/>
            <person name="Do T."/>
            <person name="Beighton D."/>
            <person name="Zeng L."/>
            <person name="Ahn S.J."/>
            <person name="Burne R.A."/>
            <person name="Siepel A."/>
            <person name="Bustamante C.D."/>
            <person name="Stanhope M.J."/>
        </authorList>
    </citation>
    <scope>NUCLEOTIDE SEQUENCE [LARGE SCALE GENOMIC DNA]</scope>
    <source>
        <strain evidence="2 3">SM6</strain>
    </source>
</reference>
<dbReference type="SUPFAM" id="SSF102645">
    <property type="entry name" value="CoaB-like"/>
    <property type="match status" value="1"/>
</dbReference>
<gene>
    <name evidence="2" type="ORF">SMU82_00830</name>
</gene>
<organism evidence="2 3">
    <name type="scientific">Streptococcus mutans SM6</name>
    <dbReference type="NCBI Taxonomy" id="857119"/>
    <lineage>
        <taxon>Bacteria</taxon>
        <taxon>Bacillati</taxon>
        <taxon>Bacillota</taxon>
        <taxon>Bacilli</taxon>
        <taxon>Lactobacillales</taxon>
        <taxon>Streptococcaceae</taxon>
        <taxon>Streptococcus</taxon>
    </lineage>
</organism>
<dbReference type="EMBL" id="AHSR01000004">
    <property type="protein sequence ID" value="EMC25511.1"/>
    <property type="molecule type" value="Genomic_DNA"/>
</dbReference>
<evidence type="ECO:0000259" key="1">
    <source>
        <dbReference type="Pfam" id="PF04127"/>
    </source>
</evidence>
<dbReference type="NCBIfam" id="NF005231">
    <property type="entry name" value="PRK06732.1"/>
    <property type="match status" value="1"/>
</dbReference>
<protein>
    <submittedName>
        <fullName evidence="2">Phosphopantothenate--cysteine ligase</fullName>
    </submittedName>
</protein>
<dbReference type="InterPro" id="IPR011848">
    <property type="entry name" value="CoaB_strep"/>
</dbReference>
<dbReference type="GO" id="GO:0015937">
    <property type="term" value="P:coenzyme A biosynthetic process"/>
    <property type="evidence" value="ECO:0007669"/>
    <property type="project" value="UniProtKB-ARBA"/>
</dbReference>
<dbReference type="NCBIfam" id="TIGR02114">
    <property type="entry name" value="coaB_strep"/>
    <property type="match status" value="1"/>
</dbReference>
<feature type="domain" description="DNA/pantothenate metabolism flavoprotein C-terminal" evidence="1">
    <location>
        <begin position="2"/>
        <end position="225"/>
    </location>
</feature>
<accession>A0A829BNC9</accession>
<dbReference type="Pfam" id="PF04127">
    <property type="entry name" value="DFP"/>
    <property type="match status" value="1"/>
</dbReference>
<keyword evidence="2" id="KW-0436">Ligase</keyword>
<dbReference type="GO" id="GO:0016874">
    <property type="term" value="F:ligase activity"/>
    <property type="evidence" value="ECO:0007669"/>
    <property type="project" value="UniProtKB-KW"/>
</dbReference>
<sequence>MKILITSGGTTEKIDQVRGITNHSSGCLGKKIAEKFLAVNHQVTLVTTASAIKPEKHANLSIIEITDVSNLIETLEPLVKSHHVLIHSMAVSDYTPIYMTDLTEVEETSDLSQLLTKTNKERKISSQADYQVLFLKKTPKVISLVKQWNPSIQLIAFKLLVNVSKEELFQVARSSLKKNQADYILANDLTMISADKHLAYLLDDTNAYMAETKAEIADLIFEKVRKND</sequence>
<dbReference type="RefSeq" id="WP_002274942.1">
    <property type="nucleotide sequence ID" value="NZ_AHSR01000004.1"/>
</dbReference>
<comment type="caution">
    <text evidence="2">The sequence shown here is derived from an EMBL/GenBank/DDBJ whole genome shotgun (WGS) entry which is preliminary data.</text>
</comment>
<proteinExistence type="predicted"/>
<evidence type="ECO:0000313" key="2">
    <source>
        <dbReference type="EMBL" id="EMC25511.1"/>
    </source>
</evidence>
<dbReference type="InterPro" id="IPR035929">
    <property type="entry name" value="CoaB-like_sf"/>
</dbReference>
<name>A0A829BNC9_STRMG</name>
<dbReference type="Proteomes" id="UP000011676">
    <property type="component" value="Unassembled WGS sequence"/>
</dbReference>